<dbReference type="SUPFAM" id="SSF53067">
    <property type="entry name" value="Actin-like ATPase domain"/>
    <property type="match status" value="2"/>
</dbReference>
<dbReference type="EnsemblPlants" id="TraesCS4A02G066100.1">
    <property type="protein sequence ID" value="TraesCS4A02G066100.1"/>
    <property type="gene ID" value="TraesCS4A02G066100"/>
</dbReference>
<dbReference type="Proteomes" id="UP000019116">
    <property type="component" value="Chromosome 4A"/>
</dbReference>
<dbReference type="PANTHER" id="PTHR19375">
    <property type="entry name" value="HEAT SHOCK PROTEIN 70KDA"/>
    <property type="match status" value="1"/>
</dbReference>
<reference evidence="4" key="1">
    <citation type="submission" date="2018-08" db="EMBL/GenBank/DDBJ databases">
        <authorList>
            <person name="Rossello M."/>
        </authorList>
    </citation>
    <scope>NUCLEOTIDE SEQUENCE [LARGE SCALE GENOMIC DNA]</scope>
    <source>
        <strain evidence="4">cv. Chinese Spring</strain>
    </source>
</reference>
<evidence type="ECO:0000313" key="5">
    <source>
        <dbReference type="Proteomes" id="UP000019116"/>
    </source>
</evidence>
<comment type="similarity">
    <text evidence="3">Belongs to the heat shock protein 70 family.</text>
</comment>
<dbReference type="FunFam" id="3.90.640.10:FF:000042">
    <property type="entry name" value="Heat shock 70 kDa protein 8"/>
    <property type="match status" value="1"/>
</dbReference>
<name>A0A3B6HSB4_WHEAT</name>
<evidence type="ECO:0000313" key="4">
    <source>
        <dbReference type="EnsemblPlants" id="TraesCS4A02G066100.1"/>
    </source>
</evidence>
<evidence type="ECO:0000256" key="2">
    <source>
        <dbReference type="ARBA" id="ARBA00022840"/>
    </source>
</evidence>
<dbReference type="GO" id="GO:0042026">
    <property type="term" value="P:protein refolding"/>
    <property type="evidence" value="ECO:0000318"/>
    <property type="project" value="GO_Central"/>
</dbReference>
<dbReference type="FunFam" id="3.30.30.30:FF:000006">
    <property type="entry name" value="Heat shock 70 kDa protein 8"/>
    <property type="match status" value="1"/>
</dbReference>
<organism evidence="4">
    <name type="scientific">Triticum aestivum</name>
    <name type="common">Wheat</name>
    <dbReference type="NCBI Taxonomy" id="4565"/>
    <lineage>
        <taxon>Eukaryota</taxon>
        <taxon>Viridiplantae</taxon>
        <taxon>Streptophyta</taxon>
        <taxon>Embryophyta</taxon>
        <taxon>Tracheophyta</taxon>
        <taxon>Spermatophyta</taxon>
        <taxon>Magnoliopsida</taxon>
        <taxon>Liliopsida</taxon>
        <taxon>Poales</taxon>
        <taxon>Poaceae</taxon>
        <taxon>BOP clade</taxon>
        <taxon>Pooideae</taxon>
        <taxon>Triticodae</taxon>
        <taxon>Triticeae</taxon>
        <taxon>Triticinae</taxon>
        <taxon>Triticum</taxon>
    </lineage>
</organism>
<dbReference type="InterPro" id="IPR043129">
    <property type="entry name" value="ATPase_NBD"/>
</dbReference>
<dbReference type="FunFam" id="2.60.34.10:FF:000019">
    <property type="entry name" value="Heat shock 70 kDa protein 8"/>
    <property type="match status" value="1"/>
</dbReference>
<dbReference type="Gene3D" id="3.30.30.30">
    <property type="match status" value="1"/>
</dbReference>
<reference evidence="4" key="2">
    <citation type="submission" date="2018-10" db="UniProtKB">
        <authorList>
            <consortium name="EnsemblPlants"/>
        </authorList>
    </citation>
    <scope>IDENTIFICATION</scope>
</reference>
<dbReference type="Gene3D" id="3.30.420.40">
    <property type="match status" value="2"/>
</dbReference>
<dbReference type="Gene3D" id="3.90.640.10">
    <property type="entry name" value="Actin, Chain A, domain 4"/>
    <property type="match status" value="1"/>
</dbReference>
<keyword evidence="2 3" id="KW-0067">ATP-binding</keyword>
<dbReference type="SMR" id="A0A3B6HSB4"/>
<evidence type="ECO:0000256" key="3">
    <source>
        <dbReference type="RuleBase" id="RU003322"/>
    </source>
</evidence>
<protein>
    <recommendedName>
        <fullName evidence="6">Heat shock protein 70</fullName>
    </recommendedName>
</protein>
<dbReference type="InterPro" id="IPR018181">
    <property type="entry name" value="Heat_shock_70_CS"/>
</dbReference>
<dbReference type="SUPFAM" id="SSF100920">
    <property type="entry name" value="Heat shock protein 70kD (HSP70), peptide-binding domain"/>
    <property type="match status" value="1"/>
</dbReference>
<dbReference type="AlphaFoldDB" id="A0A3B6HSB4"/>
<dbReference type="Gramene" id="TraesCS4A03G0131800.1">
    <property type="protein sequence ID" value="TraesCS4A03G0131800.1.CDS"/>
    <property type="gene ID" value="TraesCS4A03G0131800"/>
</dbReference>
<accession>A0A3B6HSB4</accession>
<dbReference type="GO" id="GO:0005737">
    <property type="term" value="C:cytoplasm"/>
    <property type="evidence" value="ECO:0000318"/>
    <property type="project" value="GO_Central"/>
</dbReference>
<dbReference type="Gramene" id="TraesCS4A02G066100.1">
    <property type="protein sequence ID" value="TraesCS4A02G066100.1"/>
    <property type="gene ID" value="TraesCS4A02G066100"/>
</dbReference>
<keyword evidence="5" id="KW-1185">Reference proteome</keyword>
<sequence length="584" mass="62951">MLLMMAEQFYTVASDSETTGDDKAPQSFPDVAIGIDIGTSRCSVAIWNGHQVELMKNTRSQKGMRSYVMFKDDTLSAGVTGGATKEHAHEERDILSGSAIFNMKRLIGRMDTDEVVQASKTLPFLVQTLGIGVRPFIAALVNNMWRSTTPEEVLAIFLLELKALVEMHLKHPVRNAVLTIPVAFSRFQQTRIERACAMAGLHVLRLMPEPTAVALLYAQQQQQLMQDNMGSGIEKIALIFNIGAGYCDVAVSATAGGVSQIRALAGCTVGGEDILQNVMRYLLPDYDSLCDNAGPTTDRIKSMGLLRMATQDAIHKLASQESTEINADLGNGLKVSKLLSRAEFEQVNQAIFEKCERIIKQCLSDAKLTPEDINDVILVGGCSRIPKIRSLVLGLCKKGDSYGSIDDLEAAVSGAALEGAIASGVTDPSGSLDLLTIQATPMNLGIRADGDDFAAIIPRNTAVPARRDMLFTTTQDNQAEALIAVYEGEGEQAEENHLLGYFKITGIPPAPKGAVEISACMDIDAGNVLRVFAGVVKPQGEATPPFMEVRMPTLDDGHGWCGQALAKMYGSKLDLAVLPKKLHP</sequence>
<dbReference type="GO" id="GO:0005524">
    <property type="term" value="F:ATP binding"/>
    <property type="evidence" value="ECO:0007669"/>
    <property type="project" value="UniProtKB-KW"/>
</dbReference>
<dbReference type="PaxDb" id="4565-Traes_4AS_EA69372B7.1"/>
<dbReference type="InterPro" id="IPR013126">
    <property type="entry name" value="Hsp_70_fam"/>
</dbReference>
<dbReference type="FunFam" id="3.30.420.40:FF:000069">
    <property type="entry name" value="Heat shock protein 70"/>
    <property type="match status" value="1"/>
</dbReference>
<dbReference type="STRING" id="4565.A0A3B6HSB4"/>
<dbReference type="PROSITE" id="PS01036">
    <property type="entry name" value="HSP70_3"/>
    <property type="match status" value="1"/>
</dbReference>
<dbReference type="GO" id="GO:0031072">
    <property type="term" value="F:heat shock protein binding"/>
    <property type="evidence" value="ECO:0000318"/>
    <property type="project" value="GO_Central"/>
</dbReference>
<dbReference type="GO" id="GO:0140662">
    <property type="term" value="F:ATP-dependent protein folding chaperone"/>
    <property type="evidence" value="ECO:0007669"/>
    <property type="project" value="InterPro"/>
</dbReference>
<keyword evidence="1 3" id="KW-0547">Nucleotide-binding</keyword>
<dbReference type="Pfam" id="PF00012">
    <property type="entry name" value="HSP70"/>
    <property type="match status" value="1"/>
</dbReference>
<evidence type="ECO:0000256" key="1">
    <source>
        <dbReference type="ARBA" id="ARBA00022741"/>
    </source>
</evidence>
<evidence type="ECO:0008006" key="6">
    <source>
        <dbReference type="Google" id="ProtNLM"/>
    </source>
</evidence>
<dbReference type="InterPro" id="IPR029047">
    <property type="entry name" value="HSP70_peptide-bd_sf"/>
</dbReference>
<dbReference type="Gene3D" id="2.60.34.10">
    <property type="entry name" value="Substrate Binding Domain Of DNAk, Chain A, domain 1"/>
    <property type="match status" value="1"/>
</dbReference>
<proteinExistence type="inferred from homology"/>
<dbReference type="PRINTS" id="PR00301">
    <property type="entry name" value="HEATSHOCK70"/>
</dbReference>
<dbReference type="OrthoDB" id="3789372at2759"/>
<dbReference type="GO" id="GO:0016887">
    <property type="term" value="F:ATP hydrolysis activity"/>
    <property type="evidence" value="ECO:0000318"/>
    <property type="project" value="GO_Central"/>
</dbReference>
<dbReference type="OMA" id="LYSGMNP"/>
<dbReference type="GO" id="GO:0044183">
    <property type="term" value="F:protein folding chaperone"/>
    <property type="evidence" value="ECO:0000318"/>
    <property type="project" value="GO_Central"/>
</dbReference>